<feature type="non-terminal residue" evidence="1">
    <location>
        <position position="288"/>
    </location>
</feature>
<proteinExistence type="predicted"/>
<dbReference type="AlphaFoldDB" id="A0A9P5SC15"/>
<keyword evidence="2" id="KW-1185">Reference proteome</keyword>
<reference evidence="1" key="1">
    <citation type="journal article" date="2020" name="Fungal Divers.">
        <title>Resolving the Mortierellaceae phylogeny through synthesis of multi-gene phylogenetics and phylogenomics.</title>
        <authorList>
            <person name="Vandepol N."/>
            <person name="Liber J."/>
            <person name="Desiro A."/>
            <person name="Na H."/>
            <person name="Kennedy M."/>
            <person name="Barry K."/>
            <person name="Grigoriev I.V."/>
            <person name="Miller A.N."/>
            <person name="O'Donnell K."/>
            <person name="Stajich J.E."/>
            <person name="Bonito G."/>
        </authorList>
    </citation>
    <scope>NUCLEOTIDE SEQUENCE</scope>
    <source>
        <strain evidence="1">NVP1</strain>
    </source>
</reference>
<gene>
    <name evidence="1" type="ORF">BG006_002482</name>
</gene>
<protein>
    <submittedName>
        <fullName evidence="1">Uncharacterized protein</fullName>
    </submittedName>
</protein>
<sequence>MEAVLALQSVVNAVPAVRPKTLQIGTATQDSVAAKFTVYHNLDYLRDTRRRIAAKDRTPNNFAEIAAMEADLGFNFIRSSSFQAGDGHISVQSDYLRQWCLDHDCSLQSDSIHGIIKDDHFKDINITFTSAVCPFLKQPMPLMMTIMFGCTKEHYYRHFLVVVESLAFPPWDDFKAGFLGMTGDFSDAERLGFVMAIMNFYNISNDDVVVEEVYRFCEVHYDRSPVVPTKYVNDGRAPDTEKAINAAEANFPAGVNVIGALYSTVINTIKHPLSMGINTVDSRSPQAG</sequence>
<evidence type="ECO:0000313" key="1">
    <source>
        <dbReference type="EMBL" id="KAF9322071.1"/>
    </source>
</evidence>
<organism evidence="1 2">
    <name type="scientific">Podila minutissima</name>
    <dbReference type="NCBI Taxonomy" id="64525"/>
    <lineage>
        <taxon>Eukaryota</taxon>
        <taxon>Fungi</taxon>
        <taxon>Fungi incertae sedis</taxon>
        <taxon>Mucoromycota</taxon>
        <taxon>Mortierellomycotina</taxon>
        <taxon>Mortierellomycetes</taxon>
        <taxon>Mortierellales</taxon>
        <taxon>Mortierellaceae</taxon>
        <taxon>Podila</taxon>
    </lineage>
</organism>
<dbReference type="Proteomes" id="UP000696485">
    <property type="component" value="Unassembled WGS sequence"/>
</dbReference>
<dbReference type="EMBL" id="JAAAUY010001588">
    <property type="protein sequence ID" value="KAF9322071.1"/>
    <property type="molecule type" value="Genomic_DNA"/>
</dbReference>
<comment type="caution">
    <text evidence="1">The sequence shown here is derived from an EMBL/GenBank/DDBJ whole genome shotgun (WGS) entry which is preliminary data.</text>
</comment>
<name>A0A9P5SC15_9FUNG</name>
<accession>A0A9P5SC15</accession>
<evidence type="ECO:0000313" key="2">
    <source>
        <dbReference type="Proteomes" id="UP000696485"/>
    </source>
</evidence>